<evidence type="ECO:0000256" key="2">
    <source>
        <dbReference type="SAM" id="MobiDB-lite"/>
    </source>
</evidence>
<comment type="similarity">
    <text evidence="1">Belongs to the PHAF1 family.</text>
</comment>
<dbReference type="PANTHER" id="PTHR13465">
    <property type="entry name" value="UPF0183 PROTEIN"/>
    <property type="match status" value="1"/>
</dbReference>
<accession>A0A084GF38</accession>
<feature type="region of interest" description="Disordered" evidence="2">
    <location>
        <begin position="280"/>
        <end position="316"/>
    </location>
</feature>
<dbReference type="InterPro" id="IPR039156">
    <property type="entry name" value="PHAF1/BROMI"/>
</dbReference>
<evidence type="ECO:0000313" key="3">
    <source>
        <dbReference type="EMBL" id="KEZ45950.1"/>
    </source>
</evidence>
<dbReference type="GO" id="GO:0043001">
    <property type="term" value="P:Golgi to plasma membrane protein transport"/>
    <property type="evidence" value="ECO:0007669"/>
    <property type="project" value="TreeGrafter"/>
</dbReference>
<feature type="compositionally biased region" description="Polar residues" evidence="2">
    <location>
        <begin position="300"/>
        <end position="310"/>
    </location>
</feature>
<feature type="compositionally biased region" description="Gly residues" evidence="2">
    <location>
        <begin position="282"/>
        <end position="291"/>
    </location>
</feature>
<dbReference type="GO" id="GO:0005802">
    <property type="term" value="C:trans-Golgi network"/>
    <property type="evidence" value="ECO:0007669"/>
    <property type="project" value="TreeGrafter"/>
</dbReference>
<dbReference type="OMA" id="YRKNDQK"/>
<sequence>MTLFTGQLYPKRALGFLPLGASLHSVLTRLKAEPTRFPQLELLYSREQPVHEPVTVNLPANGLRLRFDGAQQRLRLIEVIDFTRNHITFNDRDLVRPGSAAPAAGDAGGPSFKHIYHKLLGPTYAGEYIPPNGEDGSDTGVYVLSYPGVAFTFKLPASRYSPDKDVVSLLSASPNQTATSMAVFDGPSWAEARQTLWTAILPSIKSNPALPRTKDVSPDEISLVKIWGGGKLQLFRKWTNSSTWISLGETTPQELVIELGPPDAIYRKNDKRMTIHKLRHAVGGGDPGETGGRPDDLTDTDQSSLMTGSEDTNDEDVVEEEASGSVSGECFYNYFYQGFDILVSTPVPPSKRPPGEQGKGIIPESHTKSTNSDRLVATKLVLHGNIPGSYEFNRHRRCPWDIAYLEDGANDTPSPNSETKFTDIEESLNERWRPLYPPGEGENHQRGMVLNRGWGDSPGSSCELLGGWEDSSATAAANLPKGADGSDDSTTTLYGFPGLVFEVLRNGYVNTVTVF</sequence>
<dbReference type="GeneID" id="27720410"/>
<dbReference type="AlphaFoldDB" id="A0A084GF38"/>
<dbReference type="Pfam" id="PF03676">
    <property type="entry name" value="PHAF1"/>
    <property type="match status" value="2"/>
</dbReference>
<name>A0A084GF38_PSEDA</name>
<feature type="region of interest" description="Disordered" evidence="2">
    <location>
        <begin position="349"/>
        <end position="371"/>
    </location>
</feature>
<dbReference type="KEGG" id="sapo:SAPIO_CDS1338"/>
<dbReference type="Proteomes" id="UP000028545">
    <property type="component" value="Unassembled WGS sequence"/>
</dbReference>
<evidence type="ECO:0000313" key="4">
    <source>
        <dbReference type="Proteomes" id="UP000028545"/>
    </source>
</evidence>
<proteinExistence type="inferred from homology"/>
<dbReference type="VEuPathDB" id="FungiDB:SAPIO_CDS1338"/>
<organism evidence="3 4">
    <name type="scientific">Pseudallescheria apiosperma</name>
    <name type="common">Scedosporium apiospermum</name>
    <dbReference type="NCBI Taxonomy" id="563466"/>
    <lineage>
        <taxon>Eukaryota</taxon>
        <taxon>Fungi</taxon>
        <taxon>Dikarya</taxon>
        <taxon>Ascomycota</taxon>
        <taxon>Pezizomycotina</taxon>
        <taxon>Sordariomycetes</taxon>
        <taxon>Hypocreomycetidae</taxon>
        <taxon>Microascales</taxon>
        <taxon>Microascaceae</taxon>
        <taxon>Scedosporium</taxon>
    </lineage>
</organism>
<dbReference type="PANTHER" id="PTHR13465:SF2">
    <property type="entry name" value="PHAGOSOME ASSEMBLY FACTOR 1"/>
    <property type="match status" value="1"/>
</dbReference>
<gene>
    <name evidence="3" type="ORF">SAPIO_CDS1338</name>
</gene>
<reference evidence="3 4" key="1">
    <citation type="journal article" date="2014" name="Genome Announc.">
        <title>Draft genome sequence of the pathogenic fungus Scedosporium apiospermum.</title>
        <authorList>
            <person name="Vandeputte P."/>
            <person name="Ghamrawi S."/>
            <person name="Rechenmann M."/>
            <person name="Iltis A."/>
            <person name="Giraud S."/>
            <person name="Fleury M."/>
            <person name="Thornton C."/>
            <person name="Delhaes L."/>
            <person name="Meyer W."/>
            <person name="Papon N."/>
            <person name="Bouchara J.P."/>
        </authorList>
    </citation>
    <scope>NUCLEOTIDE SEQUENCE [LARGE SCALE GENOMIC DNA]</scope>
    <source>
        <strain evidence="3 4">IHEM 14462</strain>
    </source>
</reference>
<evidence type="ECO:0000256" key="1">
    <source>
        <dbReference type="ARBA" id="ARBA00024339"/>
    </source>
</evidence>
<dbReference type="EMBL" id="JOWA01000055">
    <property type="protein sequence ID" value="KEZ45950.1"/>
    <property type="molecule type" value="Genomic_DNA"/>
</dbReference>
<comment type="caution">
    <text evidence="3">The sequence shown here is derived from an EMBL/GenBank/DDBJ whole genome shotgun (WGS) entry which is preliminary data.</text>
</comment>
<keyword evidence="4" id="KW-1185">Reference proteome</keyword>
<dbReference type="OrthoDB" id="411211at2759"/>
<dbReference type="RefSeq" id="XP_016645749.1">
    <property type="nucleotide sequence ID" value="XM_016784633.1"/>
</dbReference>
<dbReference type="InterPro" id="IPR005373">
    <property type="entry name" value="PHAF1"/>
</dbReference>
<protein>
    <submittedName>
        <fullName evidence="3">Upf0183 domain containing protein</fullName>
    </submittedName>
</protein>
<dbReference type="HOGENOM" id="CLU_032056_3_0_1"/>